<dbReference type="AlphaFoldDB" id="W2S6Q0"/>
<evidence type="ECO:0000313" key="2">
    <source>
        <dbReference type="EMBL" id="ETN43614.1"/>
    </source>
</evidence>
<dbReference type="InParanoid" id="W2S6Q0"/>
<reference evidence="2 3" key="1">
    <citation type="submission" date="2013-03" db="EMBL/GenBank/DDBJ databases">
        <title>The Genome Sequence of Phialophora europaea CBS 101466.</title>
        <authorList>
            <consortium name="The Broad Institute Genomics Platform"/>
            <person name="Cuomo C."/>
            <person name="de Hoog S."/>
            <person name="Gorbushina A."/>
            <person name="Walker B."/>
            <person name="Young S.K."/>
            <person name="Zeng Q."/>
            <person name="Gargeya S."/>
            <person name="Fitzgerald M."/>
            <person name="Haas B."/>
            <person name="Abouelleil A."/>
            <person name="Allen A.W."/>
            <person name="Alvarado L."/>
            <person name="Arachchi H.M."/>
            <person name="Berlin A.M."/>
            <person name="Chapman S.B."/>
            <person name="Gainer-Dewar J."/>
            <person name="Goldberg J."/>
            <person name="Griggs A."/>
            <person name="Gujja S."/>
            <person name="Hansen M."/>
            <person name="Howarth C."/>
            <person name="Imamovic A."/>
            <person name="Ireland A."/>
            <person name="Larimer J."/>
            <person name="McCowan C."/>
            <person name="Murphy C."/>
            <person name="Pearson M."/>
            <person name="Poon T.W."/>
            <person name="Priest M."/>
            <person name="Roberts A."/>
            <person name="Saif S."/>
            <person name="Shea T."/>
            <person name="Sisk P."/>
            <person name="Sykes S."/>
            <person name="Wortman J."/>
            <person name="Nusbaum C."/>
            <person name="Birren B."/>
        </authorList>
    </citation>
    <scope>NUCLEOTIDE SEQUENCE [LARGE SCALE GENOMIC DNA]</scope>
    <source>
        <strain evidence="2 3">CBS 101466</strain>
    </source>
</reference>
<dbReference type="Pfam" id="PF08100">
    <property type="entry name" value="Dimerisation"/>
    <property type="match status" value="1"/>
</dbReference>
<dbReference type="RefSeq" id="XP_008715350.1">
    <property type="nucleotide sequence ID" value="XM_008717128.1"/>
</dbReference>
<evidence type="ECO:0000313" key="3">
    <source>
        <dbReference type="Proteomes" id="UP000030752"/>
    </source>
</evidence>
<dbReference type="GO" id="GO:0046983">
    <property type="term" value="F:protein dimerization activity"/>
    <property type="evidence" value="ECO:0007669"/>
    <property type="project" value="InterPro"/>
</dbReference>
<proteinExistence type="predicted"/>
<sequence length="200" mass="22403">MAPFNAAETVELLHSLAQHLPNEDDDRKKIAEAAFGLARAVQPLYDQVQHLLYSAVVVPVIRAANDLELLRLLTEGPKSTKELVTKTGADEDLLRKALRILRYLAAYHVIEQQDVDGWKASPLTKELAEPDKTLFDWYGDHLENLAFFMGFLPVARSPKARKWIDSDLPDVVASKARGPDDVLFVDIGGNVGNQWFDLQK</sequence>
<gene>
    <name evidence="2" type="ORF">HMPREF1541_02773</name>
</gene>
<dbReference type="EMBL" id="KB822718">
    <property type="protein sequence ID" value="ETN43614.1"/>
    <property type="molecule type" value="Genomic_DNA"/>
</dbReference>
<dbReference type="OrthoDB" id="2410195at2759"/>
<dbReference type="HOGENOM" id="CLU_1366207_0_0_1"/>
<name>W2S6Q0_CYPE1</name>
<dbReference type="SUPFAM" id="SSF46785">
    <property type="entry name" value="Winged helix' DNA-binding domain"/>
    <property type="match status" value="1"/>
</dbReference>
<dbReference type="VEuPathDB" id="FungiDB:HMPREF1541_02773"/>
<dbReference type="GeneID" id="19970112"/>
<dbReference type="PANTHER" id="PTHR43712">
    <property type="entry name" value="PUTATIVE (AFU_ORTHOLOGUE AFUA_4G14580)-RELATED"/>
    <property type="match status" value="1"/>
</dbReference>
<evidence type="ECO:0000259" key="1">
    <source>
        <dbReference type="Pfam" id="PF08100"/>
    </source>
</evidence>
<dbReference type="Proteomes" id="UP000030752">
    <property type="component" value="Unassembled WGS sequence"/>
</dbReference>
<accession>W2S6Q0</accession>
<protein>
    <recommendedName>
        <fullName evidence="1">O-methyltransferase dimerisation domain-containing protein</fullName>
    </recommendedName>
</protein>
<dbReference type="PANTHER" id="PTHR43712:SF1">
    <property type="entry name" value="HYPOTHETICAL O-METHYLTRANSFERASE (EUROFUNG)-RELATED"/>
    <property type="match status" value="1"/>
</dbReference>
<dbReference type="InterPro" id="IPR036388">
    <property type="entry name" value="WH-like_DNA-bd_sf"/>
</dbReference>
<dbReference type="InterPro" id="IPR012967">
    <property type="entry name" value="COMT_dimerisation"/>
</dbReference>
<feature type="domain" description="O-methyltransferase dimerisation" evidence="1">
    <location>
        <begin position="50"/>
        <end position="123"/>
    </location>
</feature>
<dbReference type="InterPro" id="IPR036390">
    <property type="entry name" value="WH_DNA-bd_sf"/>
</dbReference>
<dbReference type="Gene3D" id="1.10.10.10">
    <property type="entry name" value="Winged helix-like DNA-binding domain superfamily/Winged helix DNA-binding domain"/>
    <property type="match status" value="1"/>
</dbReference>
<organism evidence="2 3">
    <name type="scientific">Cyphellophora europaea (strain CBS 101466)</name>
    <name type="common">Phialophora europaea</name>
    <dbReference type="NCBI Taxonomy" id="1220924"/>
    <lineage>
        <taxon>Eukaryota</taxon>
        <taxon>Fungi</taxon>
        <taxon>Dikarya</taxon>
        <taxon>Ascomycota</taxon>
        <taxon>Pezizomycotina</taxon>
        <taxon>Eurotiomycetes</taxon>
        <taxon>Chaetothyriomycetidae</taxon>
        <taxon>Chaetothyriales</taxon>
        <taxon>Cyphellophoraceae</taxon>
        <taxon>Cyphellophora</taxon>
    </lineage>
</organism>
<keyword evidence="3" id="KW-1185">Reference proteome</keyword>